<name>A0A505HUW9_ASPNG</name>
<keyword evidence="4 7" id="KW-0472">Membrane</keyword>
<evidence type="ECO:0000313" key="9">
    <source>
        <dbReference type="EMBL" id="TPR02970.1"/>
    </source>
</evidence>
<feature type="transmembrane region" description="Helical" evidence="7">
    <location>
        <begin position="95"/>
        <end position="118"/>
    </location>
</feature>
<feature type="transmembrane region" description="Helical" evidence="7">
    <location>
        <begin position="19"/>
        <end position="40"/>
    </location>
</feature>
<evidence type="ECO:0000259" key="8">
    <source>
        <dbReference type="Pfam" id="PF20684"/>
    </source>
</evidence>
<sequence length="434" mass="46841">MGWVYNLTVPDPHSHVSRVIAICLVFSITACLAVFLRLYIRIHTKRSAWLDDFAALWSALLAMTYAGIAVAQTRWGLGLDARYFPDQNVVMFSKIQYAGGPVYTLALLGFKVSLLSSYLRIGGFVQAYRVTIIVAIVAVTCNQLVFTFLLCFACNPVARQWDTSLPGSCIDTVASYYALAGTSLGFDIIIIALPLPVLLTLQLRLRQKIALVGVFALGFFITIIQIIRIFTIKNLKTYTDSQPIVIWSDVEISLGVIITCIPTYGPFFHAFASTLSSSYNNNRTYTTNNTYNNPHNTYATLTYLTSPTTTTSTSYPLRKTQTRNTTASSIVTSGGRKKSRDLVDASLDEVARGLGMDGLGLESGMLFGTSASEEGRPGGGGYGGVWDGSGVAPTTTTICSLPAVARVREGRFAGDGLGVDEDMLEAGYGGGGFG</sequence>
<dbReference type="PANTHER" id="PTHR33048:SF64">
    <property type="entry name" value="INTEGRAL MEMBRANE PROTEIN"/>
    <property type="match status" value="1"/>
</dbReference>
<feature type="transmembrane region" description="Helical" evidence="7">
    <location>
        <begin position="130"/>
        <end position="158"/>
    </location>
</feature>
<comment type="caution">
    <text evidence="9">The sequence shown here is derived from an EMBL/GenBank/DDBJ whole genome shotgun (WGS) entry which is preliminary data.</text>
</comment>
<evidence type="ECO:0000256" key="1">
    <source>
        <dbReference type="ARBA" id="ARBA00004141"/>
    </source>
</evidence>
<dbReference type="InterPro" id="IPR049326">
    <property type="entry name" value="Rhodopsin_dom_fungi"/>
</dbReference>
<dbReference type="Proteomes" id="UP000197666">
    <property type="component" value="Unassembled WGS sequence"/>
</dbReference>
<feature type="compositionally biased region" description="Polar residues" evidence="6">
    <location>
        <begin position="322"/>
        <end position="332"/>
    </location>
</feature>
<evidence type="ECO:0000256" key="4">
    <source>
        <dbReference type="ARBA" id="ARBA00023136"/>
    </source>
</evidence>
<dbReference type="GO" id="GO:0016020">
    <property type="term" value="C:membrane"/>
    <property type="evidence" value="ECO:0007669"/>
    <property type="project" value="UniProtKB-SubCell"/>
</dbReference>
<evidence type="ECO:0000313" key="10">
    <source>
        <dbReference type="Proteomes" id="UP000197666"/>
    </source>
</evidence>
<dbReference type="VEuPathDB" id="FungiDB:ATCC64974_31120"/>
<keyword evidence="2 7" id="KW-0812">Transmembrane</keyword>
<dbReference type="VEuPathDB" id="FungiDB:M747DRAFT_179442"/>
<evidence type="ECO:0000256" key="5">
    <source>
        <dbReference type="ARBA" id="ARBA00038359"/>
    </source>
</evidence>
<reference evidence="10" key="1">
    <citation type="submission" date="2018-10" db="EMBL/GenBank/DDBJ databases">
        <title>FDA dAtabase for Regulatory Grade micrObial Sequences (FDA-ARGOS): Supporting development and validation of Infectious Disease Dx tests.</title>
        <authorList>
            <person name="Kerrigan L."/>
            <person name="Tallon L."/>
            <person name="Sadzewicz L."/>
            <person name="Sengamalay N."/>
            <person name="Ott S."/>
            <person name="Godinez A."/>
            <person name="Nagaraj S."/>
            <person name="Vavikolanu K."/>
            <person name="Nadendla S."/>
            <person name="George J."/>
            <person name="Sichtig H."/>
        </authorList>
    </citation>
    <scope>NUCLEOTIDE SEQUENCE [LARGE SCALE GENOMIC DNA]</scope>
    <source>
        <strain evidence="10">FDAARGOS_311</strain>
    </source>
</reference>
<feature type="region of interest" description="Disordered" evidence="6">
    <location>
        <begin position="310"/>
        <end position="333"/>
    </location>
</feature>
<feature type="transmembrane region" description="Helical" evidence="7">
    <location>
        <begin position="252"/>
        <end position="272"/>
    </location>
</feature>
<evidence type="ECO:0000256" key="7">
    <source>
        <dbReference type="SAM" id="Phobius"/>
    </source>
</evidence>
<dbReference type="Pfam" id="PF20684">
    <property type="entry name" value="Fung_rhodopsin"/>
    <property type="match status" value="1"/>
</dbReference>
<proteinExistence type="inferred from homology"/>
<comment type="subcellular location">
    <subcellularLocation>
        <location evidence="1">Membrane</location>
        <topology evidence="1">Multi-pass membrane protein</topology>
    </subcellularLocation>
</comment>
<evidence type="ECO:0000256" key="2">
    <source>
        <dbReference type="ARBA" id="ARBA00022692"/>
    </source>
</evidence>
<dbReference type="EMBL" id="NKJJ02000009">
    <property type="protein sequence ID" value="TPR02970.1"/>
    <property type="molecule type" value="Genomic_DNA"/>
</dbReference>
<feature type="transmembrane region" description="Helical" evidence="7">
    <location>
        <begin position="52"/>
        <end position="75"/>
    </location>
</feature>
<feature type="transmembrane region" description="Helical" evidence="7">
    <location>
        <begin position="211"/>
        <end position="232"/>
    </location>
</feature>
<evidence type="ECO:0000256" key="3">
    <source>
        <dbReference type="ARBA" id="ARBA00022989"/>
    </source>
</evidence>
<protein>
    <submittedName>
        <fullName evidence="9">AMP-binding enzyme family protein</fullName>
    </submittedName>
</protein>
<dbReference type="PANTHER" id="PTHR33048">
    <property type="entry name" value="PTH11-LIKE INTEGRAL MEMBRANE PROTEIN (AFU_ORTHOLOGUE AFUA_5G11245)"/>
    <property type="match status" value="1"/>
</dbReference>
<feature type="domain" description="Rhodopsin" evidence="8">
    <location>
        <begin position="36"/>
        <end position="268"/>
    </location>
</feature>
<dbReference type="VEuPathDB" id="FungiDB:An15g01930"/>
<dbReference type="AlphaFoldDB" id="A0A505HUW9"/>
<accession>A0A505HUW9</accession>
<organism evidence="9 10">
    <name type="scientific">Aspergillus niger</name>
    <dbReference type="NCBI Taxonomy" id="5061"/>
    <lineage>
        <taxon>Eukaryota</taxon>
        <taxon>Fungi</taxon>
        <taxon>Dikarya</taxon>
        <taxon>Ascomycota</taxon>
        <taxon>Pezizomycotina</taxon>
        <taxon>Eurotiomycetes</taxon>
        <taxon>Eurotiomycetidae</taxon>
        <taxon>Eurotiales</taxon>
        <taxon>Aspergillaceae</taxon>
        <taxon>Aspergillus</taxon>
        <taxon>Aspergillus subgen. Circumdati</taxon>
    </lineage>
</organism>
<dbReference type="VEuPathDB" id="FungiDB:ASPNIDRAFT2_124531"/>
<evidence type="ECO:0000256" key="6">
    <source>
        <dbReference type="SAM" id="MobiDB-lite"/>
    </source>
</evidence>
<gene>
    <name evidence="9" type="ORF">CAN33_0012605</name>
</gene>
<feature type="transmembrane region" description="Helical" evidence="7">
    <location>
        <begin position="178"/>
        <end position="199"/>
    </location>
</feature>
<keyword evidence="3 7" id="KW-1133">Transmembrane helix</keyword>
<dbReference type="InterPro" id="IPR052337">
    <property type="entry name" value="SAT4-like"/>
</dbReference>
<comment type="similarity">
    <text evidence="5">Belongs to the SAT4 family.</text>
</comment>